<protein>
    <submittedName>
        <fullName evidence="3">Uncharacterized protein</fullName>
    </submittedName>
</protein>
<dbReference type="EMBL" id="LK023386">
    <property type="protein sequence ID" value="CDS14376.1"/>
    <property type="molecule type" value="Genomic_DNA"/>
</dbReference>
<keyword evidence="1" id="KW-0175">Coiled coil</keyword>
<evidence type="ECO:0000256" key="2">
    <source>
        <dbReference type="SAM" id="MobiDB-lite"/>
    </source>
</evidence>
<proteinExistence type="predicted"/>
<evidence type="ECO:0000256" key="1">
    <source>
        <dbReference type="SAM" id="Coils"/>
    </source>
</evidence>
<organism evidence="3">
    <name type="scientific">Lichtheimia ramosa</name>
    <dbReference type="NCBI Taxonomy" id="688394"/>
    <lineage>
        <taxon>Eukaryota</taxon>
        <taxon>Fungi</taxon>
        <taxon>Fungi incertae sedis</taxon>
        <taxon>Mucoromycota</taxon>
        <taxon>Mucoromycotina</taxon>
        <taxon>Mucoromycetes</taxon>
        <taxon>Mucorales</taxon>
        <taxon>Lichtheimiaceae</taxon>
        <taxon>Lichtheimia</taxon>
    </lineage>
</organism>
<feature type="compositionally biased region" description="Polar residues" evidence="2">
    <location>
        <begin position="10"/>
        <end position="21"/>
    </location>
</feature>
<accession>A0A077X3C8</accession>
<dbReference type="AlphaFoldDB" id="A0A077X3C8"/>
<reference evidence="3" key="1">
    <citation type="journal article" date="2014" name="Genome Announc.">
        <title>De novo whole-genome sequence and genome annotation of Lichtheimia ramosa.</title>
        <authorList>
            <person name="Linde J."/>
            <person name="Schwartze V."/>
            <person name="Binder U."/>
            <person name="Lass-Florl C."/>
            <person name="Voigt K."/>
            <person name="Horn F."/>
        </authorList>
    </citation>
    <scope>NUCLEOTIDE SEQUENCE</scope>
    <source>
        <strain evidence="3">JMRC FSU:6197</strain>
    </source>
</reference>
<feature type="coiled-coil region" evidence="1">
    <location>
        <begin position="81"/>
        <end position="122"/>
    </location>
</feature>
<feature type="region of interest" description="Disordered" evidence="2">
    <location>
        <begin position="1"/>
        <end position="53"/>
    </location>
</feature>
<sequence>MSNTYHDEMPSQQNQQIASEASFDKTSAHQQADWAEPVEKEKDKQQQKEPADAFDWARSLQQQISALSRQCTEQSVQLAQHQEILTQLQTLMEKNSQLESDLEAQRNENILLRKELDALRKDTQQQQQHHQQRDYDVDMAADADNDTQDEIGKACDTVAFAMSKLSQAGSSTKDSMHATPTTTTAKPKVSYANVAKKNVGRAQKRRRNNVNNPTEGMVSWATRLFANTSDDASTTSSKKGYAIIYLKSTHRSQHSETRKALAILGVPQGRIIDVHFPVRGVIGLLVHKDFEQQLKDTLQKAKIRIDNEFNPQSAESLLESQYKDLSEDKRKEKAAELFTERMLRTCARMPKTYLGAAIIRYFVQDVDSQDPHVLPPSALTRFNAMCPRKERPTPSHVPTIHEARKILGLPEIEDEECNDVTMTQ</sequence>
<evidence type="ECO:0000313" key="3">
    <source>
        <dbReference type="EMBL" id="CDS14376.1"/>
    </source>
</evidence>
<feature type="compositionally biased region" description="Basic and acidic residues" evidence="2">
    <location>
        <begin position="37"/>
        <end position="51"/>
    </location>
</feature>
<dbReference type="OrthoDB" id="2206543at2759"/>
<name>A0A077X3C8_9FUNG</name>
<gene>
    <name evidence="3" type="ORF">LRAMOSA06545</name>
</gene>